<accession>A0A0E9WXR1</accession>
<reference evidence="1" key="2">
    <citation type="journal article" date="2015" name="Fish Shellfish Immunol.">
        <title>Early steps in the European eel (Anguilla anguilla)-Vibrio vulnificus interaction in the gills: Role of the RtxA13 toxin.</title>
        <authorList>
            <person name="Callol A."/>
            <person name="Pajuelo D."/>
            <person name="Ebbesson L."/>
            <person name="Teles M."/>
            <person name="MacKenzie S."/>
            <person name="Amaro C."/>
        </authorList>
    </citation>
    <scope>NUCLEOTIDE SEQUENCE</scope>
</reference>
<reference evidence="1" key="1">
    <citation type="submission" date="2014-11" db="EMBL/GenBank/DDBJ databases">
        <authorList>
            <person name="Amaro Gonzalez C."/>
        </authorList>
    </citation>
    <scope>NUCLEOTIDE SEQUENCE</scope>
</reference>
<evidence type="ECO:0000313" key="1">
    <source>
        <dbReference type="EMBL" id="JAH94971.1"/>
    </source>
</evidence>
<dbReference type="AlphaFoldDB" id="A0A0E9WXR1"/>
<proteinExistence type="predicted"/>
<protein>
    <submittedName>
        <fullName evidence="1">Uncharacterized protein</fullName>
    </submittedName>
</protein>
<organism evidence="1">
    <name type="scientific">Anguilla anguilla</name>
    <name type="common">European freshwater eel</name>
    <name type="synonym">Muraena anguilla</name>
    <dbReference type="NCBI Taxonomy" id="7936"/>
    <lineage>
        <taxon>Eukaryota</taxon>
        <taxon>Metazoa</taxon>
        <taxon>Chordata</taxon>
        <taxon>Craniata</taxon>
        <taxon>Vertebrata</taxon>
        <taxon>Euteleostomi</taxon>
        <taxon>Actinopterygii</taxon>
        <taxon>Neopterygii</taxon>
        <taxon>Teleostei</taxon>
        <taxon>Anguilliformes</taxon>
        <taxon>Anguillidae</taxon>
        <taxon>Anguilla</taxon>
    </lineage>
</organism>
<name>A0A0E9WXR1_ANGAN</name>
<dbReference type="EMBL" id="GBXM01013606">
    <property type="protein sequence ID" value="JAH94971.1"/>
    <property type="molecule type" value="Transcribed_RNA"/>
</dbReference>
<sequence>MLLLLKFYFSIFNHGSHIEIDISFVSDSWSVRCLWSVGGNRSTRSKPTQARGERVNS</sequence>